<gene>
    <name evidence="4" type="ORF">HannXRQ_Chr11g0329171</name>
</gene>
<dbReference type="PANTHER" id="PTHR15197">
    <property type="entry name" value="COILIN P80"/>
    <property type="match status" value="1"/>
</dbReference>
<feature type="compositionally biased region" description="Acidic residues" evidence="1">
    <location>
        <begin position="138"/>
        <end position="151"/>
    </location>
</feature>
<feature type="compositionally biased region" description="Basic residues" evidence="1">
    <location>
        <begin position="250"/>
        <end position="263"/>
    </location>
</feature>
<dbReference type="GO" id="GO:0000387">
    <property type="term" value="P:spliceosomal snRNP assembly"/>
    <property type="evidence" value="ECO:0000318"/>
    <property type="project" value="GO_Central"/>
</dbReference>
<feature type="domain" description="Coilin N-terminal" evidence="2">
    <location>
        <begin position="6"/>
        <end position="191"/>
    </location>
</feature>
<dbReference type="FunCoup" id="A0A251T884">
    <property type="interactions" value="1911"/>
</dbReference>
<feature type="region of interest" description="Disordered" evidence="1">
    <location>
        <begin position="545"/>
        <end position="636"/>
    </location>
</feature>
<dbReference type="OMA" id="KENDWHA"/>
<evidence type="ECO:0000313" key="5">
    <source>
        <dbReference type="Proteomes" id="UP000215914"/>
    </source>
</evidence>
<dbReference type="InterPro" id="IPR024822">
    <property type="entry name" value="Coilin"/>
</dbReference>
<organism evidence="4 5">
    <name type="scientific">Helianthus annuus</name>
    <name type="common">Common sunflower</name>
    <dbReference type="NCBI Taxonomy" id="4232"/>
    <lineage>
        <taxon>Eukaryota</taxon>
        <taxon>Viridiplantae</taxon>
        <taxon>Streptophyta</taxon>
        <taxon>Embryophyta</taxon>
        <taxon>Tracheophyta</taxon>
        <taxon>Spermatophyta</taxon>
        <taxon>Magnoliopsida</taxon>
        <taxon>eudicotyledons</taxon>
        <taxon>Gunneridae</taxon>
        <taxon>Pentapetalae</taxon>
        <taxon>asterids</taxon>
        <taxon>campanulids</taxon>
        <taxon>Asterales</taxon>
        <taxon>Asteraceae</taxon>
        <taxon>Asteroideae</taxon>
        <taxon>Heliantheae alliance</taxon>
        <taxon>Heliantheae</taxon>
        <taxon>Helianthus</taxon>
    </lineage>
</organism>
<feature type="region of interest" description="Disordered" evidence="1">
    <location>
        <begin position="650"/>
        <end position="694"/>
    </location>
</feature>
<dbReference type="STRING" id="4232.A0A251T884"/>
<dbReference type="PANTHER" id="PTHR15197:SF0">
    <property type="entry name" value="COILIN"/>
    <property type="match status" value="1"/>
</dbReference>
<reference evidence="5" key="1">
    <citation type="journal article" date="2017" name="Nature">
        <title>The sunflower genome provides insights into oil metabolism, flowering and Asterid evolution.</title>
        <authorList>
            <person name="Badouin H."/>
            <person name="Gouzy J."/>
            <person name="Grassa C.J."/>
            <person name="Murat F."/>
            <person name="Staton S.E."/>
            <person name="Cottret L."/>
            <person name="Lelandais-Briere C."/>
            <person name="Owens G.L."/>
            <person name="Carrere S."/>
            <person name="Mayjonade B."/>
            <person name="Legrand L."/>
            <person name="Gill N."/>
            <person name="Kane N.C."/>
            <person name="Bowers J.E."/>
            <person name="Hubner S."/>
            <person name="Bellec A."/>
            <person name="Berard A."/>
            <person name="Berges H."/>
            <person name="Blanchet N."/>
            <person name="Boniface M.C."/>
            <person name="Brunel D."/>
            <person name="Catrice O."/>
            <person name="Chaidir N."/>
            <person name="Claudel C."/>
            <person name="Donnadieu C."/>
            <person name="Faraut T."/>
            <person name="Fievet G."/>
            <person name="Helmstetter N."/>
            <person name="King M."/>
            <person name="Knapp S.J."/>
            <person name="Lai Z."/>
            <person name="Le Paslier M.C."/>
            <person name="Lippi Y."/>
            <person name="Lorenzon L."/>
            <person name="Mandel J.R."/>
            <person name="Marage G."/>
            <person name="Marchand G."/>
            <person name="Marquand E."/>
            <person name="Bret-Mestries E."/>
            <person name="Morien E."/>
            <person name="Nambeesan S."/>
            <person name="Nguyen T."/>
            <person name="Pegot-Espagnet P."/>
            <person name="Pouilly N."/>
            <person name="Raftis F."/>
            <person name="Sallet E."/>
            <person name="Schiex T."/>
            <person name="Thomas J."/>
            <person name="Vandecasteele C."/>
            <person name="Vares D."/>
            <person name="Vear F."/>
            <person name="Vautrin S."/>
            <person name="Crespi M."/>
            <person name="Mangin B."/>
            <person name="Burke J.M."/>
            <person name="Salse J."/>
            <person name="Munos S."/>
            <person name="Vincourt P."/>
            <person name="Rieseberg L.H."/>
            <person name="Langlade N.B."/>
        </authorList>
    </citation>
    <scope>NUCLEOTIDE SEQUENCE [LARGE SCALE GENOMIC DNA]</scope>
    <source>
        <strain evidence="5">cv. SF193</strain>
    </source>
</reference>
<evidence type="ECO:0000256" key="1">
    <source>
        <dbReference type="SAM" id="MobiDB-lite"/>
    </source>
</evidence>
<dbReference type="InterPro" id="IPR031722">
    <property type="entry name" value="Coilin_N"/>
</dbReference>
<feature type="compositionally biased region" description="Low complexity" evidence="1">
    <location>
        <begin position="559"/>
        <end position="574"/>
    </location>
</feature>
<dbReference type="EMBL" id="CM007900">
    <property type="protein sequence ID" value="OTG07325.1"/>
    <property type="molecule type" value="Genomic_DNA"/>
</dbReference>
<keyword evidence="5" id="KW-1185">Reference proteome</keyword>
<evidence type="ECO:0000259" key="3">
    <source>
        <dbReference type="Pfam" id="PF23086"/>
    </source>
</evidence>
<dbReference type="GO" id="GO:0030619">
    <property type="term" value="F:U1 snRNA binding"/>
    <property type="evidence" value="ECO:0000318"/>
    <property type="project" value="GO_Central"/>
</dbReference>
<dbReference type="OrthoDB" id="74813at2759"/>
<name>A0A251T884_HELAN</name>
<dbReference type="Proteomes" id="UP000215914">
    <property type="component" value="Chromosome 11"/>
</dbReference>
<dbReference type="GO" id="GO:0015030">
    <property type="term" value="C:Cajal body"/>
    <property type="evidence" value="ECO:0000318"/>
    <property type="project" value="GO_Central"/>
</dbReference>
<feature type="compositionally biased region" description="Acidic residues" evidence="1">
    <location>
        <begin position="103"/>
        <end position="115"/>
    </location>
</feature>
<feature type="compositionally biased region" description="Basic residues" evidence="1">
    <location>
        <begin position="675"/>
        <end position="694"/>
    </location>
</feature>
<feature type="compositionally biased region" description="Acidic residues" evidence="1">
    <location>
        <begin position="177"/>
        <end position="194"/>
    </location>
</feature>
<dbReference type="Pfam" id="PF23086">
    <property type="entry name" value="Tudor_Coilin"/>
    <property type="match status" value="1"/>
</dbReference>
<feature type="compositionally biased region" description="Basic and acidic residues" evidence="1">
    <location>
        <begin position="325"/>
        <end position="336"/>
    </location>
</feature>
<dbReference type="InParanoid" id="A0A251T884"/>
<accession>A0A251T884</accession>
<evidence type="ECO:0000259" key="2">
    <source>
        <dbReference type="Pfam" id="PF15862"/>
    </source>
</evidence>
<dbReference type="Pfam" id="PF15862">
    <property type="entry name" value="Coilin_N"/>
    <property type="match status" value="1"/>
</dbReference>
<evidence type="ECO:0000313" key="4">
    <source>
        <dbReference type="EMBL" id="OTG07325.1"/>
    </source>
</evidence>
<feature type="region of interest" description="Disordered" evidence="1">
    <location>
        <begin position="97"/>
        <end position="367"/>
    </location>
</feature>
<feature type="domain" description="Coilin tudor" evidence="3">
    <location>
        <begin position="394"/>
        <end position="487"/>
    </location>
</feature>
<dbReference type="InterPro" id="IPR056398">
    <property type="entry name" value="Tudor_Coilin"/>
</dbReference>
<dbReference type="AlphaFoldDB" id="A0A251T884"/>
<dbReference type="GO" id="GO:0030620">
    <property type="term" value="F:U2 snRNA binding"/>
    <property type="evidence" value="ECO:0000318"/>
    <property type="project" value="GO_Central"/>
</dbReference>
<feature type="compositionally biased region" description="Basic and acidic residues" evidence="1">
    <location>
        <begin position="226"/>
        <end position="236"/>
    </location>
</feature>
<proteinExistence type="predicted"/>
<feature type="compositionally biased region" description="Polar residues" evidence="1">
    <location>
        <begin position="610"/>
        <end position="633"/>
    </location>
</feature>
<protein>
    <submittedName>
        <fullName evidence="4">Putative coilin domain-containing protein</fullName>
    </submittedName>
</protein>
<sequence length="694" mass="76801">MGTPSLRLRLVFEDRSILSKTQRSDGMNHSWLLLKSQQHPTISDICSHLLRIFKLHRSCPNGILLSMEGFTLPPFESTEILKDKEIICVKKKGGTTPDAGNLIDEDEDDVSEPGDDGLLLLENNKSVKAGEDQSTSVEFDEEQSHDEELPEEAVSKKRKASTNLPNSKKKRLRVGVSDDDEDEVETEETENVDDDASRPMKISSKKGTDIKAATSNKKVKSPSVAKRSEDLQENAKEVNQASDAPVAKKLPSRSARRKKAKRQWMRELAKIGKKKPQANSKPEVNKRKNEEANGQPKGLLYWKQASEQPVQNGDVGPVVTRPGHIRFETPARDRAAKQTGVFSETCKRNSGSSSKRKGQKWSREKFKKDEAKIRNKELFKMLFKDSQVPVIDINDFDKLPPCSEPKEGDVIAYRLLELNSSWIPEYSSFRAGRISYYDAKDIVLIPVPEYPIVTEQINDNGPNDPLYGEDGSLEINYSALVDVRNIMQHDPDAMEIVNIGTSQSQTPPSKVAAKNLVFNVNDNNIDVTKVNNPGEEVSPWDRFSSKITETPKPNGPNHSGLNPSSYSGPGPSTSTVPDADKPESSGVKEGQKGNSSDPWSAASKPDRVQENNASWSDAKQKAPTENNCENGSSWGRPWSAFVVSRASSVIQPDKENDWHAGSSRGSGKPWSRGAPRGRGRGQNRGRGRGRGQNG</sequence>